<gene>
    <name evidence="2" type="ORF">F4553_002449</name>
</gene>
<evidence type="ECO:0000313" key="2">
    <source>
        <dbReference type="EMBL" id="MBB5869070.1"/>
    </source>
</evidence>
<dbReference type="Pfam" id="PF01636">
    <property type="entry name" value="APH"/>
    <property type="match status" value="1"/>
</dbReference>
<accession>A0A841BQH4</accession>
<dbReference type="InterPro" id="IPR041726">
    <property type="entry name" value="ACAD10_11_N"/>
</dbReference>
<protein>
    <submittedName>
        <fullName evidence="2">Aminoglycoside phosphotransferase (APT) family kinase protein</fullName>
    </submittedName>
</protein>
<dbReference type="CDD" id="cd05154">
    <property type="entry name" value="ACAD10_11_N-like"/>
    <property type="match status" value="1"/>
</dbReference>
<evidence type="ECO:0000259" key="1">
    <source>
        <dbReference type="Pfam" id="PF01636"/>
    </source>
</evidence>
<dbReference type="InterPro" id="IPR011009">
    <property type="entry name" value="Kinase-like_dom_sf"/>
</dbReference>
<dbReference type="Gene3D" id="3.30.200.20">
    <property type="entry name" value="Phosphorylase Kinase, domain 1"/>
    <property type="match status" value="1"/>
</dbReference>
<dbReference type="PANTHER" id="PTHR47829:SF1">
    <property type="entry name" value="HAD FAMILY PHOSPHATASE"/>
    <property type="match status" value="1"/>
</dbReference>
<name>A0A841BQH4_9ACTN</name>
<dbReference type="PANTHER" id="PTHR47829">
    <property type="entry name" value="HYDROLASE, PUTATIVE (AFU_ORTHOLOGUE AFUA_1G12880)-RELATED"/>
    <property type="match status" value="1"/>
</dbReference>
<dbReference type="EMBL" id="JACHMN010000002">
    <property type="protein sequence ID" value="MBB5869070.1"/>
    <property type="molecule type" value="Genomic_DNA"/>
</dbReference>
<sequence>MTAVGMDTARLADYLERACPGLVSGPLDAELIQGGRSNLTYTVTDTTTTWVVRRPPLGHVLTTAHDMAREFRVLSALAATAVPVPATIALCQDDEVLGAPFYVMERVEGTVFRTAAQAAPLGAARLHELSMSLVDVLVELHAIDPAAVGLADFGKQEGYLTRQLARWGKQLDASRSRDLPGIDELHDRLVAEQPESTRSGLVHGDYRLDNVIVAEDGRIAAVLDWEMATLGDQLTDVGLLLLYWQIMLDGGFRGDGGGAGFPDGKVLAARYAERTSTPIDRLPWYVAFACFKLAVIAEGIHYRYVAGQTVGAGFETFGPLVPQLVQRGHAMLATTREA</sequence>
<feature type="domain" description="Aminoglycoside phosphotransferase" evidence="1">
    <location>
        <begin position="29"/>
        <end position="261"/>
    </location>
</feature>
<dbReference type="InterPro" id="IPR002575">
    <property type="entry name" value="Aminoglycoside_PTrfase"/>
</dbReference>
<dbReference type="Proteomes" id="UP000587527">
    <property type="component" value="Unassembled WGS sequence"/>
</dbReference>
<dbReference type="Gene3D" id="3.90.1200.10">
    <property type="match status" value="1"/>
</dbReference>
<keyword evidence="2" id="KW-0418">Kinase</keyword>
<dbReference type="GO" id="GO:0016301">
    <property type="term" value="F:kinase activity"/>
    <property type="evidence" value="ECO:0007669"/>
    <property type="project" value="UniProtKB-KW"/>
</dbReference>
<dbReference type="SUPFAM" id="SSF56112">
    <property type="entry name" value="Protein kinase-like (PK-like)"/>
    <property type="match status" value="1"/>
</dbReference>
<proteinExistence type="predicted"/>
<organism evidence="2 3">
    <name type="scientific">Allocatelliglobosispora scoriae</name>
    <dbReference type="NCBI Taxonomy" id="643052"/>
    <lineage>
        <taxon>Bacteria</taxon>
        <taxon>Bacillati</taxon>
        <taxon>Actinomycetota</taxon>
        <taxon>Actinomycetes</taxon>
        <taxon>Micromonosporales</taxon>
        <taxon>Micromonosporaceae</taxon>
        <taxon>Allocatelliglobosispora</taxon>
    </lineage>
</organism>
<keyword evidence="3" id="KW-1185">Reference proteome</keyword>
<keyword evidence="2" id="KW-0808">Transferase</keyword>
<dbReference type="AlphaFoldDB" id="A0A841BQH4"/>
<dbReference type="InterPro" id="IPR052898">
    <property type="entry name" value="ACAD10-like"/>
</dbReference>
<reference evidence="2 3" key="1">
    <citation type="submission" date="2020-08" db="EMBL/GenBank/DDBJ databases">
        <title>Sequencing the genomes of 1000 actinobacteria strains.</title>
        <authorList>
            <person name="Klenk H.-P."/>
        </authorList>
    </citation>
    <scope>NUCLEOTIDE SEQUENCE [LARGE SCALE GENOMIC DNA]</scope>
    <source>
        <strain evidence="2 3">DSM 45362</strain>
    </source>
</reference>
<evidence type="ECO:0000313" key="3">
    <source>
        <dbReference type="Proteomes" id="UP000587527"/>
    </source>
</evidence>
<comment type="caution">
    <text evidence="2">The sequence shown here is derived from an EMBL/GenBank/DDBJ whole genome shotgun (WGS) entry which is preliminary data.</text>
</comment>